<evidence type="ECO:0000313" key="3">
    <source>
        <dbReference type="Proteomes" id="UP000753196"/>
    </source>
</evidence>
<name>A0A932R070_9BACT</name>
<dbReference type="Proteomes" id="UP000753196">
    <property type="component" value="Unassembled WGS sequence"/>
</dbReference>
<sequence>MDYFLVLYFLAGAAQNFLFILNMRFVHRDRPLPASAFSFFVSILSVWVLYDIITRIGESRGLVAIVIYSLGFAAGTYGAMKLKLEKVS</sequence>
<comment type="caution">
    <text evidence="2">The sequence shown here is derived from an EMBL/GenBank/DDBJ whole genome shotgun (WGS) entry which is preliminary data.</text>
</comment>
<evidence type="ECO:0000256" key="1">
    <source>
        <dbReference type="SAM" id="Phobius"/>
    </source>
</evidence>
<feature type="transmembrane region" description="Helical" evidence="1">
    <location>
        <begin position="6"/>
        <end position="25"/>
    </location>
</feature>
<organism evidence="2 3">
    <name type="scientific">Candidatus Sungiibacteriota bacterium</name>
    <dbReference type="NCBI Taxonomy" id="2750080"/>
    <lineage>
        <taxon>Bacteria</taxon>
        <taxon>Candidatus Sungiibacteriota</taxon>
    </lineage>
</organism>
<dbReference type="EMBL" id="JACQCR010000042">
    <property type="protein sequence ID" value="MBI3631053.1"/>
    <property type="molecule type" value="Genomic_DNA"/>
</dbReference>
<feature type="transmembrane region" description="Helical" evidence="1">
    <location>
        <begin position="62"/>
        <end position="80"/>
    </location>
</feature>
<protein>
    <submittedName>
        <fullName evidence="2">Uncharacterized protein</fullName>
    </submittedName>
</protein>
<reference evidence="2" key="1">
    <citation type="submission" date="2020-07" db="EMBL/GenBank/DDBJ databases">
        <title>Huge and variable diversity of episymbiotic CPR bacteria and DPANN archaea in groundwater ecosystems.</title>
        <authorList>
            <person name="He C.Y."/>
            <person name="Keren R."/>
            <person name="Whittaker M."/>
            <person name="Farag I.F."/>
            <person name="Doudna J."/>
            <person name="Cate J.H.D."/>
            <person name="Banfield J.F."/>
        </authorList>
    </citation>
    <scope>NUCLEOTIDE SEQUENCE</scope>
    <source>
        <strain evidence="2">NC_groundwater_973_Pr1_S-0.2um_54_13</strain>
    </source>
</reference>
<evidence type="ECO:0000313" key="2">
    <source>
        <dbReference type="EMBL" id="MBI3631053.1"/>
    </source>
</evidence>
<proteinExistence type="predicted"/>
<keyword evidence="1" id="KW-1133">Transmembrane helix</keyword>
<keyword evidence="1" id="KW-0472">Membrane</keyword>
<accession>A0A932R070</accession>
<feature type="transmembrane region" description="Helical" evidence="1">
    <location>
        <begin position="32"/>
        <end position="50"/>
    </location>
</feature>
<dbReference type="AlphaFoldDB" id="A0A932R070"/>
<keyword evidence="1" id="KW-0812">Transmembrane</keyword>
<gene>
    <name evidence="2" type="ORF">HY221_01835</name>
</gene>